<dbReference type="Gene3D" id="3.50.50.60">
    <property type="entry name" value="FAD/NAD(P)-binding domain"/>
    <property type="match status" value="1"/>
</dbReference>
<dbReference type="NCBIfam" id="NF005720">
    <property type="entry name" value="PRK07538.1"/>
    <property type="match status" value="1"/>
</dbReference>
<dbReference type="EMBL" id="CP030862">
    <property type="protein sequence ID" value="AXE24430.1"/>
    <property type="molecule type" value="Genomic_DNA"/>
</dbReference>
<evidence type="ECO:0000256" key="2">
    <source>
        <dbReference type="ARBA" id="ARBA00023033"/>
    </source>
</evidence>
<dbReference type="InterPro" id="IPR036188">
    <property type="entry name" value="FAD/NAD-bd_sf"/>
</dbReference>
<dbReference type="RefSeq" id="WP_114055613.1">
    <property type="nucleotide sequence ID" value="NZ_CP030862.1"/>
</dbReference>
<dbReference type="Gene3D" id="3.30.9.30">
    <property type="match status" value="1"/>
</dbReference>
<dbReference type="SUPFAM" id="SSF54373">
    <property type="entry name" value="FAD-linked reductases, C-terminal domain"/>
    <property type="match status" value="1"/>
</dbReference>
<feature type="domain" description="FAD-binding" evidence="4">
    <location>
        <begin position="12"/>
        <end position="187"/>
    </location>
</feature>
<name>A0A344U0K9_9ACTN</name>
<sequence>MSLVGTRNPPRILIAGAGIGGLTTALSLHAAGLRDVRIVEACPNLRAVGAGINLQPAAVRELTELGLGQALDACAVATGRLEFHHRYGGLIWSEPRGRDAGYHWPQYSVHRAALQELLLAAVRERLGPQALSTGRRLLRYEHAGETARGRKTAPAAVLAFLDGETEPTACDLLIGADGINSAVRATMYPDEGPPLRNGISMWRGVTEAPPFLDARTMVIIGCNARVKAVVYPVTRPGPDGRCLLNWVVEARTADDPSADDPRGGADWDRSVPADEVLAHLDGWRSDFLDLHAVVSAAPLIGRYPMIDRDPLPTWRDGRAVLLGDAAHPVYPTGSNGASQAIVDARVLAWALARHGVEQALARYEATRLPQTTRVLGAHRRLEPDPVLRQVEALAPDGFRDIRHVLPDDRLDDIRSCTRQVTGTDATALNERSSWSVTA</sequence>
<evidence type="ECO:0000256" key="3">
    <source>
        <dbReference type="SAM" id="Phobius"/>
    </source>
</evidence>
<keyword evidence="6" id="KW-1185">Reference proteome</keyword>
<protein>
    <submittedName>
        <fullName evidence="5">Flavin-dependent oxidoreductase</fullName>
    </submittedName>
</protein>
<gene>
    <name evidence="5" type="ORF">C0216_14055</name>
</gene>
<organism evidence="5 6">
    <name type="scientific">Streptomyces globosus</name>
    <dbReference type="NCBI Taxonomy" id="68209"/>
    <lineage>
        <taxon>Bacteria</taxon>
        <taxon>Bacillati</taxon>
        <taxon>Actinomycetota</taxon>
        <taxon>Actinomycetes</taxon>
        <taxon>Kitasatosporales</taxon>
        <taxon>Streptomycetaceae</taxon>
        <taxon>Streptomyces</taxon>
    </lineage>
</organism>
<reference evidence="5 6" key="1">
    <citation type="submission" date="2018-01" db="EMBL/GenBank/DDBJ databases">
        <title>Draft genome Sequence of streptomyces globosus LZH-48.</title>
        <authorList>
            <person name="Ran K."/>
            <person name="Li Z."/>
            <person name="Wei S."/>
            <person name="Dong R."/>
        </authorList>
    </citation>
    <scope>NUCLEOTIDE SEQUENCE [LARGE SCALE GENOMIC DNA]</scope>
    <source>
        <strain evidence="5 6">LZH-48</strain>
    </source>
</reference>
<keyword evidence="3" id="KW-1133">Transmembrane helix</keyword>
<keyword evidence="3" id="KW-0812">Transmembrane</keyword>
<dbReference type="PANTHER" id="PTHR13789">
    <property type="entry name" value="MONOOXYGENASE"/>
    <property type="match status" value="1"/>
</dbReference>
<evidence type="ECO:0000259" key="4">
    <source>
        <dbReference type="Pfam" id="PF01494"/>
    </source>
</evidence>
<evidence type="ECO:0000313" key="6">
    <source>
        <dbReference type="Proteomes" id="UP000252004"/>
    </source>
</evidence>
<dbReference type="PRINTS" id="PR00420">
    <property type="entry name" value="RNGMNOXGNASE"/>
</dbReference>
<keyword evidence="1" id="KW-0560">Oxidoreductase</keyword>
<dbReference type="PANTHER" id="PTHR13789:SF268">
    <property type="entry name" value="5-METHYLPHENAZINE-1-CARBOXYLATE 1-MONOOXYGENASE"/>
    <property type="match status" value="1"/>
</dbReference>
<dbReference type="GO" id="GO:0004497">
    <property type="term" value="F:monooxygenase activity"/>
    <property type="evidence" value="ECO:0007669"/>
    <property type="project" value="UniProtKB-KW"/>
</dbReference>
<dbReference type="InterPro" id="IPR050493">
    <property type="entry name" value="FAD-dep_Monooxygenase_BioMet"/>
</dbReference>
<keyword evidence="3" id="KW-0472">Membrane</keyword>
<dbReference type="KEGG" id="sgz:C0216_14055"/>
<dbReference type="InterPro" id="IPR002938">
    <property type="entry name" value="FAD-bd"/>
</dbReference>
<proteinExistence type="predicted"/>
<accession>A0A344U0K9</accession>
<dbReference type="Pfam" id="PF01494">
    <property type="entry name" value="FAD_binding_3"/>
    <property type="match status" value="2"/>
</dbReference>
<keyword evidence="2" id="KW-0503">Monooxygenase</keyword>
<evidence type="ECO:0000256" key="1">
    <source>
        <dbReference type="ARBA" id="ARBA00023002"/>
    </source>
</evidence>
<evidence type="ECO:0000313" key="5">
    <source>
        <dbReference type="EMBL" id="AXE24430.1"/>
    </source>
</evidence>
<dbReference type="OrthoDB" id="9782160at2"/>
<feature type="transmembrane region" description="Helical" evidence="3">
    <location>
        <begin position="12"/>
        <end position="33"/>
    </location>
</feature>
<dbReference type="GO" id="GO:0071949">
    <property type="term" value="F:FAD binding"/>
    <property type="evidence" value="ECO:0007669"/>
    <property type="project" value="InterPro"/>
</dbReference>
<feature type="domain" description="FAD-binding" evidence="4">
    <location>
        <begin position="313"/>
        <end position="375"/>
    </location>
</feature>
<dbReference type="SUPFAM" id="SSF51905">
    <property type="entry name" value="FAD/NAD(P)-binding domain"/>
    <property type="match status" value="1"/>
</dbReference>
<dbReference type="Proteomes" id="UP000252004">
    <property type="component" value="Chromosome"/>
</dbReference>
<dbReference type="AlphaFoldDB" id="A0A344U0K9"/>